<gene>
    <name evidence="1" type="ORF">C5Y93_16110</name>
</gene>
<dbReference type="PANTHER" id="PTHR43737">
    <property type="entry name" value="BLL7424 PROTEIN"/>
    <property type="match status" value="1"/>
</dbReference>
<comment type="caution">
    <text evidence="1">The sequence shown here is derived from an EMBL/GenBank/DDBJ whole genome shotgun (WGS) entry which is preliminary data.</text>
</comment>
<dbReference type="OrthoDB" id="127333at2"/>
<dbReference type="InterPro" id="IPR006311">
    <property type="entry name" value="TAT_signal"/>
</dbReference>
<reference evidence="1 2" key="1">
    <citation type="submission" date="2018-02" db="EMBL/GenBank/DDBJ databases">
        <title>Comparative genomes isolates from brazilian mangrove.</title>
        <authorList>
            <person name="Araujo J.E."/>
            <person name="Taketani R.G."/>
            <person name="Silva M.C.P."/>
            <person name="Loureco M.V."/>
            <person name="Andreote F.D."/>
        </authorList>
    </citation>
    <scope>NUCLEOTIDE SEQUENCE [LARGE SCALE GENOMIC DNA]</scope>
    <source>
        <strain evidence="1 2">Nap-Phe MGV</strain>
    </source>
</reference>
<dbReference type="PANTHER" id="PTHR43737:SF1">
    <property type="entry name" value="DUF1501 DOMAIN-CONTAINING PROTEIN"/>
    <property type="match status" value="1"/>
</dbReference>
<dbReference type="InterPro" id="IPR017850">
    <property type="entry name" value="Alkaline_phosphatase_core_sf"/>
</dbReference>
<name>A0A2S8GKU1_9BACT</name>
<evidence type="ECO:0000313" key="2">
    <source>
        <dbReference type="Proteomes" id="UP000237819"/>
    </source>
</evidence>
<sequence>MNLLQEQTRRHFFRNCGVGIGKIALASLLAESTLGSAAAAETASPFAPKPTHFPAKAKRVIYLFMAGAPSQLDMFDYKPKLAEMEGKPIPPSVIAGQRYAFIQPDAAVLGPRFKFAKHGECGAEISDTQPHLAKVVDELAIVRSCYTDHFNHAPAQLFCNTGNGVPGRPSMGSWLSYGLGSEAHDLPSFVVLKSGGSLSGGAAMWNAGFLPSVHQGVPFRGQGDPILHVSNPPGYDDKAQRASLDLIRELNGQRLDYVGDPEIRTRMEAYEMAFRMQSRAPELMDFSQETKETLDLYGADPSDNGKSFANNCLLARRLAQRGVRFIQVYQADWDHHSDVEGGVRSQCRKTDQAAAALIADLRRCGMLDDTLVIWGGEFGRTPMVESSAALGRSQGRDHHPQAFTMWLAGGGIKPGFSYGATDELGFNVVENKVHVHDMQATALHCLGIDHTKLTFRHRGLNFKLTGVEEHHPVLDLIS</sequence>
<evidence type="ECO:0000313" key="1">
    <source>
        <dbReference type="EMBL" id="PQO45057.1"/>
    </source>
</evidence>
<dbReference type="InterPro" id="IPR010869">
    <property type="entry name" value="DUF1501"/>
</dbReference>
<proteinExistence type="predicted"/>
<protein>
    <submittedName>
        <fullName evidence="1">Sulfatase</fullName>
    </submittedName>
</protein>
<dbReference type="PROSITE" id="PS51318">
    <property type="entry name" value="TAT"/>
    <property type="match status" value="1"/>
</dbReference>
<dbReference type="AlphaFoldDB" id="A0A2S8GKU1"/>
<dbReference type="RefSeq" id="WP_105336456.1">
    <property type="nucleotide sequence ID" value="NZ_PUHZ01000016.1"/>
</dbReference>
<dbReference type="SUPFAM" id="SSF53649">
    <property type="entry name" value="Alkaline phosphatase-like"/>
    <property type="match status" value="1"/>
</dbReference>
<dbReference type="Proteomes" id="UP000237819">
    <property type="component" value="Unassembled WGS sequence"/>
</dbReference>
<organism evidence="1 2">
    <name type="scientific">Blastopirellula marina</name>
    <dbReference type="NCBI Taxonomy" id="124"/>
    <lineage>
        <taxon>Bacteria</taxon>
        <taxon>Pseudomonadati</taxon>
        <taxon>Planctomycetota</taxon>
        <taxon>Planctomycetia</taxon>
        <taxon>Pirellulales</taxon>
        <taxon>Pirellulaceae</taxon>
        <taxon>Blastopirellula</taxon>
    </lineage>
</organism>
<accession>A0A2S8GKU1</accession>
<dbReference type="Pfam" id="PF07394">
    <property type="entry name" value="DUF1501"/>
    <property type="match status" value="1"/>
</dbReference>
<dbReference type="EMBL" id="PUHZ01000016">
    <property type="protein sequence ID" value="PQO45057.1"/>
    <property type="molecule type" value="Genomic_DNA"/>
</dbReference>